<dbReference type="PANTHER" id="PTHR15822">
    <property type="entry name" value="TRAF AND TNF RECEPTOR-ASSOCIATED PROTEIN"/>
    <property type="match status" value="1"/>
</dbReference>
<organism evidence="11 12">
    <name type="scientific">Dokdonia sinensis</name>
    <dbReference type="NCBI Taxonomy" id="2479847"/>
    <lineage>
        <taxon>Bacteria</taxon>
        <taxon>Pseudomonadati</taxon>
        <taxon>Bacteroidota</taxon>
        <taxon>Flavobacteriia</taxon>
        <taxon>Flavobacteriales</taxon>
        <taxon>Flavobacteriaceae</taxon>
        <taxon>Dokdonia</taxon>
    </lineage>
</organism>
<evidence type="ECO:0000256" key="5">
    <source>
        <dbReference type="ARBA" id="ARBA00022763"/>
    </source>
</evidence>
<evidence type="ECO:0000256" key="9">
    <source>
        <dbReference type="SAM" id="Phobius"/>
    </source>
</evidence>
<keyword evidence="9" id="KW-0812">Transmembrane</keyword>
<dbReference type="GO" id="GO:0046872">
    <property type="term" value="F:metal ion binding"/>
    <property type="evidence" value="ECO:0007669"/>
    <property type="project" value="UniProtKB-KW"/>
</dbReference>
<keyword evidence="5" id="KW-0227">DNA damage</keyword>
<keyword evidence="11" id="KW-0255">Endonuclease</keyword>
<keyword evidence="3" id="KW-0540">Nuclease</keyword>
<dbReference type="EMBL" id="REFV01000001">
    <property type="protein sequence ID" value="RMB63986.1"/>
    <property type="molecule type" value="Genomic_DNA"/>
</dbReference>
<gene>
    <name evidence="11" type="ORF">EAX61_00980</name>
</gene>
<feature type="transmembrane region" description="Helical" evidence="9">
    <location>
        <begin position="7"/>
        <end position="28"/>
    </location>
</feature>
<dbReference type="Proteomes" id="UP000281985">
    <property type="component" value="Unassembled WGS sequence"/>
</dbReference>
<dbReference type="InterPro" id="IPR005135">
    <property type="entry name" value="Endo/exonuclease/phosphatase"/>
</dbReference>
<evidence type="ECO:0000259" key="10">
    <source>
        <dbReference type="Pfam" id="PF03372"/>
    </source>
</evidence>
<evidence type="ECO:0000313" key="12">
    <source>
        <dbReference type="Proteomes" id="UP000281985"/>
    </source>
</evidence>
<keyword evidence="8" id="KW-0234">DNA repair</keyword>
<accession>A0A3M0H2V5</accession>
<sequence>MKKLGLFGKLLFFINSLFVILLLLGYFLPYIPPHVFPRLAVLSLVLPVLLFINALFFGYWLFRMRRQLLLSAIVLVFGIGHITALFRFGSNEDNVRDSDLKVMSFNVHSFTRFGKTPRRELEPEIKAFIAQENPDVISFQEYNPSLQWMQEYEHQYVHMTNRKETFGQIIYSKFPIVHSGSLGFGNTGNNGIFVDIVKDLDTLRVYNLHFQSFRINANFSQLQREDSKRLLGRMAEAFEKQEDQMELFLSHEAQCPYPIIVTGDFNNSATSYVYRKVKGEKVDAFAKAGSGTGRTFTFDFLPLRIDFILADEKLEVVNFKNYDVQLSDHYPIMAVLRNTKEL</sequence>
<evidence type="ECO:0000256" key="3">
    <source>
        <dbReference type="ARBA" id="ARBA00022722"/>
    </source>
</evidence>
<dbReference type="GO" id="GO:0016787">
    <property type="term" value="F:hydrolase activity"/>
    <property type="evidence" value="ECO:0007669"/>
    <property type="project" value="UniProtKB-KW"/>
</dbReference>
<comment type="cofactor">
    <cofactor evidence="2">
        <name>Mg(2+)</name>
        <dbReference type="ChEBI" id="CHEBI:18420"/>
    </cofactor>
</comment>
<feature type="transmembrane region" description="Helical" evidence="9">
    <location>
        <begin position="68"/>
        <end position="88"/>
    </location>
</feature>
<dbReference type="AlphaFoldDB" id="A0A3M0H2V5"/>
<evidence type="ECO:0000256" key="7">
    <source>
        <dbReference type="ARBA" id="ARBA00022842"/>
    </source>
</evidence>
<proteinExistence type="predicted"/>
<evidence type="ECO:0000256" key="4">
    <source>
        <dbReference type="ARBA" id="ARBA00022723"/>
    </source>
</evidence>
<keyword evidence="9" id="KW-1133">Transmembrane helix</keyword>
<keyword evidence="6" id="KW-0378">Hydrolase</keyword>
<keyword evidence="4" id="KW-0479">Metal-binding</keyword>
<dbReference type="CDD" id="cd09084">
    <property type="entry name" value="EEP-2"/>
    <property type="match status" value="1"/>
</dbReference>
<feature type="transmembrane region" description="Helical" evidence="9">
    <location>
        <begin position="40"/>
        <end position="61"/>
    </location>
</feature>
<dbReference type="PANTHER" id="PTHR15822:SF4">
    <property type="entry name" value="TYROSYL-DNA PHOSPHODIESTERASE 2"/>
    <property type="match status" value="1"/>
</dbReference>
<dbReference type="Gene3D" id="3.60.10.10">
    <property type="entry name" value="Endonuclease/exonuclease/phosphatase"/>
    <property type="match status" value="1"/>
</dbReference>
<evidence type="ECO:0000256" key="1">
    <source>
        <dbReference type="ARBA" id="ARBA00001936"/>
    </source>
</evidence>
<evidence type="ECO:0000256" key="2">
    <source>
        <dbReference type="ARBA" id="ARBA00001946"/>
    </source>
</evidence>
<evidence type="ECO:0000256" key="6">
    <source>
        <dbReference type="ARBA" id="ARBA00022801"/>
    </source>
</evidence>
<dbReference type="Pfam" id="PF03372">
    <property type="entry name" value="Exo_endo_phos"/>
    <property type="match status" value="1"/>
</dbReference>
<comment type="cofactor">
    <cofactor evidence="1">
        <name>Mn(2+)</name>
        <dbReference type="ChEBI" id="CHEBI:29035"/>
    </cofactor>
</comment>
<dbReference type="InterPro" id="IPR036691">
    <property type="entry name" value="Endo/exonu/phosph_ase_sf"/>
</dbReference>
<name>A0A3M0H2V5_9FLAO</name>
<dbReference type="SUPFAM" id="SSF56219">
    <property type="entry name" value="DNase I-like"/>
    <property type="match status" value="1"/>
</dbReference>
<protein>
    <submittedName>
        <fullName evidence="11">Endonuclease</fullName>
    </submittedName>
</protein>
<dbReference type="GO" id="GO:0004519">
    <property type="term" value="F:endonuclease activity"/>
    <property type="evidence" value="ECO:0007669"/>
    <property type="project" value="UniProtKB-KW"/>
</dbReference>
<dbReference type="OrthoDB" id="635146at2"/>
<comment type="caution">
    <text evidence="11">The sequence shown here is derived from an EMBL/GenBank/DDBJ whole genome shotgun (WGS) entry which is preliminary data.</text>
</comment>
<evidence type="ECO:0000313" key="11">
    <source>
        <dbReference type="EMBL" id="RMB63986.1"/>
    </source>
</evidence>
<dbReference type="RefSeq" id="WP_121915782.1">
    <property type="nucleotide sequence ID" value="NZ_REFV01000001.1"/>
</dbReference>
<feature type="domain" description="Endonuclease/exonuclease/phosphatase" evidence="10">
    <location>
        <begin position="103"/>
        <end position="329"/>
    </location>
</feature>
<dbReference type="InterPro" id="IPR051547">
    <property type="entry name" value="TDP2-like"/>
</dbReference>
<reference evidence="11 12" key="1">
    <citation type="submission" date="2018-10" db="EMBL/GenBank/DDBJ databases">
        <title>Dokdonia luteus sp. nov., isolated from sea water.</title>
        <authorList>
            <person name="Zhou L.Y."/>
            <person name="Du Z.J."/>
        </authorList>
    </citation>
    <scope>NUCLEOTIDE SEQUENCE [LARGE SCALE GENOMIC DNA]</scope>
    <source>
        <strain evidence="11 12">SH27</strain>
    </source>
</reference>
<keyword evidence="12" id="KW-1185">Reference proteome</keyword>
<evidence type="ECO:0000256" key="8">
    <source>
        <dbReference type="ARBA" id="ARBA00023204"/>
    </source>
</evidence>
<keyword evidence="7" id="KW-0460">Magnesium</keyword>
<keyword evidence="9" id="KW-0472">Membrane</keyword>
<dbReference type="GO" id="GO:0006281">
    <property type="term" value="P:DNA repair"/>
    <property type="evidence" value="ECO:0007669"/>
    <property type="project" value="UniProtKB-KW"/>
</dbReference>